<organism evidence="14 15">
    <name type="scientific">Thalassobaculum litoreum DSM 18839</name>
    <dbReference type="NCBI Taxonomy" id="1123362"/>
    <lineage>
        <taxon>Bacteria</taxon>
        <taxon>Pseudomonadati</taxon>
        <taxon>Pseudomonadota</taxon>
        <taxon>Alphaproteobacteria</taxon>
        <taxon>Rhodospirillales</taxon>
        <taxon>Thalassobaculaceae</taxon>
        <taxon>Thalassobaculum</taxon>
    </lineage>
</organism>
<keyword evidence="15" id="KW-1185">Reference proteome</keyword>
<dbReference type="EMBL" id="FNBW01000003">
    <property type="protein sequence ID" value="SDF41038.1"/>
    <property type="molecule type" value="Genomic_DNA"/>
</dbReference>
<dbReference type="InterPro" id="IPR011932">
    <property type="entry name" value="Recomb_XerD"/>
</dbReference>
<evidence type="ECO:0000256" key="3">
    <source>
        <dbReference type="ARBA" id="ARBA00015810"/>
    </source>
</evidence>
<evidence type="ECO:0000313" key="14">
    <source>
        <dbReference type="EMBL" id="SDF41038.1"/>
    </source>
</evidence>
<proteinExistence type="inferred from homology"/>
<dbReference type="Pfam" id="PF00589">
    <property type="entry name" value="Phage_integrase"/>
    <property type="match status" value="1"/>
</dbReference>
<dbReference type="GO" id="GO:0009037">
    <property type="term" value="F:tyrosine-based site-specific recombinase activity"/>
    <property type="evidence" value="ECO:0007669"/>
    <property type="project" value="UniProtKB-UniRule"/>
</dbReference>
<evidence type="ECO:0000256" key="9">
    <source>
        <dbReference type="ARBA" id="ARBA00023172"/>
    </source>
</evidence>
<accession>A0A8G2BFN0</accession>
<feature type="domain" description="Core-binding (CB)" evidence="13">
    <location>
        <begin position="11"/>
        <end position="96"/>
    </location>
</feature>
<feature type="active site" evidence="11">
    <location>
        <position position="280"/>
    </location>
</feature>
<dbReference type="GO" id="GO:0003677">
    <property type="term" value="F:DNA binding"/>
    <property type="evidence" value="ECO:0007669"/>
    <property type="project" value="UniProtKB-UniRule"/>
</dbReference>
<comment type="subunit">
    <text evidence="11">Forms a cyclic heterotetrameric complex composed of two molecules of XerC and two molecules of XerD.</text>
</comment>
<sequence length="314" mass="34817">MLEPAASPKDRTPDFTVEAFLEMLVAERGVSRNTLDAYRRDLADAAGWLSGRKRVLSGADSDDLRGYLDGLERAGMAPRTAARRLSALRQYYRFLYSDGHRTDDPTTVLDAPRQGRPLPKILSETEVDALLDTARDMDGPEGLRLVCLLEILYATGLRVSELVGLPFAAVARDPRVLLVRGKGDKERMVPLTDASMAAIADYKPVRGVFMTGRSSPFLFPSRSAEGHLTRRRFGQLLDEVALEAGIDRKRVSPHVLRHAFATHLLDHGADLRSVQQMLGHADISTTQIYTHVLTERLRALVETHHPLAHPGAQR</sequence>
<dbReference type="NCBIfam" id="NF001399">
    <property type="entry name" value="PRK00283.1"/>
    <property type="match status" value="1"/>
</dbReference>
<dbReference type="NCBIfam" id="TIGR02225">
    <property type="entry name" value="recomb_XerD"/>
    <property type="match status" value="1"/>
</dbReference>
<protein>
    <recommendedName>
        <fullName evidence="3 11">Tyrosine recombinase XerD</fullName>
    </recommendedName>
</protein>
<dbReference type="InterPro" id="IPR004107">
    <property type="entry name" value="Integrase_SAM-like_N"/>
</dbReference>
<evidence type="ECO:0000259" key="12">
    <source>
        <dbReference type="PROSITE" id="PS51898"/>
    </source>
</evidence>
<keyword evidence="9 11" id="KW-0233">DNA recombination</keyword>
<comment type="caution">
    <text evidence="14">The sequence shown here is derived from an EMBL/GenBank/DDBJ whole genome shotgun (WGS) entry which is preliminary data.</text>
</comment>
<feature type="active site" evidence="11">
    <location>
        <position position="182"/>
    </location>
</feature>
<dbReference type="InterPro" id="IPR002104">
    <property type="entry name" value="Integrase_catalytic"/>
</dbReference>
<dbReference type="InterPro" id="IPR023009">
    <property type="entry name" value="Tyrosine_recombinase_XerC/XerD"/>
</dbReference>
<dbReference type="Pfam" id="PF02899">
    <property type="entry name" value="Phage_int_SAM_1"/>
    <property type="match status" value="1"/>
</dbReference>
<feature type="active site" evidence="11">
    <location>
        <position position="257"/>
    </location>
</feature>
<gene>
    <name evidence="11" type="primary">xerD</name>
    <name evidence="14" type="ORF">SAMN05660686_01219</name>
</gene>
<evidence type="ECO:0000256" key="2">
    <source>
        <dbReference type="ARBA" id="ARBA00010450"/>
    </source>
</evidence>
<dbReference type="GO" id="GO:0051301">
    <property type="term" value="P:cell division"/>
    <property type="evidence" value="ECO:0007669"/>
    <property type="project" value="UniProtKB-KW"/>
</dbReference>
<dbReference type="AlphaFoldDB" id="A0A8G2BFN0"/>
<dbReference type="PANTHER" id="PTHR30349">
    <property type="entry name" value="PHAGE INTEGRASE-RELATED"/>
    <property type="match status" value="1"/>
</dbReference>
<dbReference type="Proteomes" id="UP000198615">
    <property type="component" value="Unassembled WGS sequence"/>
</dbReference>
<reference evidence="14 15" key="1">
    <citation type="submission" date="2016-10" db="EMBL/GenBank/DDBJ databases">
        <authorList>
            <person name="Varghese N."/>
            <person name="Submissions S."/>
        </authorList>
    </citation>
    <scope>NUCLEOTIDE SEQUENCE [LARGE SCALE GENOMIC DNA]</scope>
    <source>
        <strain evidence="14 15">DSM 18839</strain>
    </source>
</reference>
<dbReference type="InterPro" id="IPR050090">
    <property type="entry name" value="Tyrosine_recombinase_XerCD"/>
</dbReference>
<comment type="function">
    <text evidence="11">Site-specific tyrosine recombinase, which acts by catalyzing the cutting and rejoining of the recombining DNA molecules. The XerC-XerD complex is essential to convert dimers of the bacterial chromosome into monomers to permit their segregation at cell division. It also contributes to the segregational stability of plasmids.</text>
</comment>
<dbReference type="PANTHER" id="PTHR30349:SF90">
    <property type="entry name" value="TYROSINE RECOMBINASE XERD"/>
    <property type="match status" value="1"/>
</dbReference>
<dbReference type="SUPFAM" id="SSF56349">
    <property type="entry name" value="DNA breaking-rejoining enzymes"/>
    <property type="match status" value="1"/>
</dbReference>
<evidence type="ECO:0000256" key="6">
    <source>
        <dbReference type="ARBA" id="ARBA00022829"/>
    </source>
</evidence>
<keyword evidence="8 11" id="KW-0238">DNA-binding</keyword>
<dbReference type="PROSITE" id="PS51900">
    <property type="entry name" value="CB"/>
    <property type="match status" value="1"/>
</dbReference>
<comment type="subcellular location">
    <subcellularLocation>
        <location evidence="1 11">Cytoplasm</location>
    </subcellularLocation>
</comment>
<dbReference type="HAMAP" id="MF_01807">
    <property type="entry name" value="Recomb_XerD"/>
    <property type="match status" value="1"/>
</dbReference>
<name>A0A8G2BFN0_9PROT</name>
<comment type="similarity">
    <text evidence="2 11">Belongs to the 'phage' integrase family. XerD subfamily.</text>
</comment>
<evidence type="ECO:0000259" key="13">
    <source>
        <dbReference type="PROSITE" id="PS51900"/>
    </source>
</evidence>
<evidence type="ECO:0000256" key="11">
    <source>
        <dbReference type="HAMAP-Rule" id="MF_01807"/>
    </source>
</evidence>
<feature type="active site" description="O-(3'-phospho-DNA)-tyrosine intermediate" evidence="11">
    <location>
        <position position="289"/>
    </location>
</feature>
<evidence type="ECO:0000313" key="15">
    <source>
        <dbReference type="Proteomes" id="UP000198615"/>
    </source>
</evidence>
<keyword evidence="4 11" id="KW-0963">Cytoplasm</keyword>
<dbReference type="OrthoDB" id="9801717at2"/>
<dbReference type="Gene3D" id="1.10.150.130">
    <property type="match status" value="1"/>
</dbReference>
<dbReference type="GO" id="GO:0006313">
    <property type="term" value="P:DNA transposition"/>
    <property type="evidence" value="ECO:0007669"/>
    <property type="project" value="UniProtKB-UniRule"/>
</dbReference>
<keyword evidence="6 11" id="KW-0159">Chromosome partition</keyword>
<feature type="active site" evidence="11">
    <location>
        <position position="254"/>
    </location>
</feature>
<dbReference type="CDD" id="cd00798">
    <property type="entry name" value="INT_XerDC_C"/>
    <property type="match status" value="1"/>
</dbReference>
<dbReference type="HAMAP" id="MF_01808">
    <property type="entry name" value="Recomb_XerC_XerD"/>
    <property type="match status" value="1"/>
</dbReference>
<dbReference type="PROSITE" id="PS51898">
    <property type="entry name" value="TYR_RECOMBINASE"/>
    <property type="match status" value="1"/>
</dbReference>
<dbReference type="GO" id="GO:0007059">
    <property type="term" value="P:chromosome segregation"/>
    <property type="evidence" value="ECO:0007669"/>
    <property type="project" value="UniProtKB-UniRule"/>
</dbReference>
<dbReference type="Gene3D" id="1.10.443.10">
    <property type="entry name" value="Intergrase catalytic core"/>
    <property type="match status" value="1"/>
</dbReference>
<evidence type="ECO:0000256" key="7">
    <source>
        <dbReference type="ARBA" id="ARBA00022908"/>
    </source>
</evidence>
<evidence type="ECO:0000256" key="1">
    <source>
        <dbReference type="ARBA" id="ARBA00004496"/>
    </source>
</evidence>
<evidence type="ECO:0000256" key="5">
    <source>
        <dbReference type="ARBA" id="ARBA00022618"/>
    </source>
</evidence>
<evidence type="ECO:0000256" key="10">
    <source>
        <dbReference type="ARBA" id="ARBA00023306"/>
    </source>
</evidence>
<dbReference type="InterPro" id="IPR044068">
    <property type="entry name" value="CB"/>
</dbReference>
<evidence type="ECO:0000256" key="4">
    <source>
        <dbReference type="ARBA" id="ARBA00022490"/>
    </source>
</evidence>
<keyword evidence="5 11" id="KW-0132">Cell division</keyword>
<keyword evidence="10 11" id="KW-0131">Cell cycle</keyword>
<evidence type="ECO:0000256" key="8">
    <source>
        <dbReference type="ARBA" id="ARBA00023125"/>
    </source>
</evidence>
<keyword evidence="7 11" id="KW-0229">DNA integration</keyword>
<feature type="domain" description="Tyr recombinase" evidence="12">
    <location>
        <begin position="117"/>
        <end position="302"/>
    </location>
</feature>
<dbReference type="InterPro" id="IPR011010">
    <property type="entry name" value="DNA_brk_join_enz"/>
</dbReference>
<dbReference type="GO" id="GO:0005737">
    <property type="term" value="C:cytoplasm"/>
    <property type="evidence" value="ECO:0007669"/>
    <property type="project" value="UniProtKB-SubCell"/>
</dbReference>
<dbReference type="InterPro" id="IPR013762">
    <property type="entry name" value="Integrase-like_cat_sf"/>
</dbReference>
<dbReference type="RefSeq" id="WP_093148940.1">
    <property type="nucleotide sequence ID" value="NZ_FNBW01000003.1"/>
</dbReference>
<feature type="active site" evidence="11">
    <location>
        <position position="158"/>
    </location>
</feature>
<dbReference type="InterPro" id="IPR010998">
    <property type="entry name" value="Integrase_recombinase_N"/>
</dbReference>